<dbReference type="InterPro" id="IPR008257">
    <property type="entry name" value="Pept_M19"/>
</dbReference>
<comment type="subunit">
    <text evidence="1">Homodimer; disulfide-linked.</text>
</comment>
<dbReference type="PANTHER" id="PTHR10443">
    <property type="entry name" value="MICROSOMAL DIPEPTIDASE"/>
    <property type="match status" value="1"/>
</dbReference>
<gene>
    <name evidence="3" type="ORF">NP493_148g04074</name>
</gene>
<keyword evidence="1" id="KW-1015">Disulfide bond</keyword>
<dbReference type="GO" id="GO:0098552">
    <property type="term" value="C:side of membrane"/>
    <property type="evidence" value="ECO:0007669"/>
    <property type="project" value="UniProtKB-KW"/>
</dbReference>
<feature type="transmembrane region" description="Helical" evidence="2">
    <location>
        <begin position="15"/>
        <end position="40"/>
    </location>
</feature>
<dbReference type="InterPro" id="IPR032466">
    <property type="entry name" value="Metal_Hydrolase"/>
</dbReference>
<dbReference type="GO" id="GO:0046872">
    <property type="term" value="F:metal ion binding"/>
    <property type="evidence" value="ECO:0007669"/>
    <property type="project" value="UniProtKB-UniRule"/>
</dbReference>
<comment type="cofactor">
    <cofactor evidence="1">
        <name>Zn(2+)</name>
        <dbReference type="ChEBI" id="CHEBI:29105"/>
    </cofactor>
</comment>
<dbReference type="GO" id="GO:0006508">
    <property type="term" value="P:proteolysis"/>
    <property type="evidence" value="ECO:0007669"/>
    <property type="project" value="UniProtKB-KW"/>
</dbReference>
<evidence type="ECO:0000313" key="3">
    <source>
        <dbReference type="EMBL" id="KAK2187985.1"/>
    </source>
</evidence>
<comment type="subcellular location">
    <subcellularLocation>
        <location evidence="1">Membrane</location>
        <topology evidence="1">Lipid-anchor</topology>
        <topology evidence="1">GPI-anchor</topology>
    </subcellularLocation>
</comment>
<keyword evidence="1" id="KW-0862">Zinc</keyword>
<keyword evidence="2" id="KW-0812">Transmembrane</keyword>
<name>A0AAD9UG32_RIDPI</name>
<keyword evidence="2" id="KW-0472">Membrane</keyword>
<keyword evidence="1" id="KW-0449">Lipoprotein</keyword>
<organism evidence="3 4">
    <name type="scientific">Ridgeia piscesae</name>
    <name type="common">Tubeworm</name>
    <dbReference type="NCBI Taxonomy" id="27915"/>
    <lineage>
        <taxon>Eukaryota</taxon>
        <taxon>Metazoa</taxon>
        <taxon>Spiralia</taxon>
        <taxon>Lophotrochozoa</taxon>
        <taxon>Annelida</taxon>
        <taxon>Polychaeta</taxon>
        <taxon>Sedentaria</taxon>
        <taxon>Canalipalpata</taxon>
        <taxon>Sabellida</taxon>
        <taxon>Siboglinidae</taxon>
        <taxon>Ridgeia</taxon>
    </lineage>
</organism>
<dbReference type="CDD" id="cd01301">
    <property type="entry name" value="rDP_like"/>
    <property type="match status" value="1"/>
</dbReference>
<evidence type="ECO:0000313" key="4">
    <source>
        <dbReference type="Proteomes" id="UP001209878"/>
    </source>
</evidence>
<keyword evidence="1" id="KW-0645">Protease</keyword>
<dbReference type="PROSITE" id="PS51365">
    <property type="entry name" value="RENAL_DIPEPTIDASE_2"/>
    <property type="match status" value="1"/>
</dbReference>
<sequence length="347" mass="38208">MVLTFSGGSSRWKEVALAAAAVVGLVAAAAVGVFMGRYVLHSRAPASDRPADVAKTVLMSVPLIDGHNDLPWQLLKRFNNSIEHFDFDKDVRDLWFDSSTDIPRLKKGLLGAQFWVVYVPCELQHKTAVRQSFEQLDVIKRLVNKYPDTLKLVTSAKGIIDTFNEGKIGSLIGVEGGHSIDSSLGVLRMYYDLGVRYMTLTHNCDPPWAGSNVLDRLNSTRFRGLSGFGKEVVREMNRLGMMVDLAHVSVDTMRDALATSDAPVFFSHSSAWALCHNYRNVPDDILRATADKGGVIMVNFHGDFINCPPKNQSDVTLAQVADHIEYIRNLTGPDHVGIGSDFDGGIM</sequence>
<keyword evidence="1" id="KW-0378">Hydrolase</keyword>
<accession>A0AAD9UG32</accession>
<proteinExistence type="inferred from homology"/>
<keyword evidence="1" id="KW-0336">GPI-anchor</keyword>
<keyword evidence="4" id="KW-1185">Reference proteome</keyword>
<evidence type="ECO:0000256" key="2">
    <source>
        <dbReference type="SAM" id="Phobius"/>
    </source>
</evidence>
<dbReference type="Proteomes" id="UP001209878">
    <property type="component" value="Unassembled WGS sequence"/>
</dbReference>
<dbReference type="InterPro" id="IPR000180">
    <property type="entry name" value="Dipep_AS"/>
</dbReference>
<dbReference type="SUPFAM" id="SSF51556">
    <property type="entry name" value="Metallo-dependent hydrolases"/>
    <property type="match status" value="1"/>
</dbReference>
<keyword evidence="1" id="KW-0479">Metal-binding</keyword>
<comment type="similarity">
    <text evidence="1">Belongs to the metallo-dependent hydrolases superfamily. Peptidase M19 family.</text>
</comment>
<keyword evidence="1" id="KW-0224">Dipeptidase</keyword>
<dbReference type="Pfam" id="PF01244">
    <property type="entry name" value="Peptidase_M19"/>
    <property type="match status" value="1"/>
</dbReference>
<dbReference type="EMBL" id="JAODUO010000148">
    <property type="protein sequence ID" value="KAK2187985.1"/>
    <property type="molecule type" value="Genomic_DNA"/>
</dbReference>
<dbReference type="EC" id="3.4.13.19" evidence="1"/>
<dbReference type="PANTHER" id="PTHR10443:SF12">
    <property type="entry name" value="DIPEPTIDASE"/>
    <property type="match status" value="1"/>
</dbReference>
<dbReference type="AlphaFoldDB" id="A0AAD9UG32"/>
<keyword evidence="1" id="KW-0325">Glycoprotein</keyword>
<keyword evidence="2" id="KW-1133">Transmembrane helix</keyword>
<dbReference type="Gene3D" id="3.20.20.140">
    <property type="entry name" value="Metal-dependent hydrolases"/>
    <property type="match status" value="1"/>
</dbReference>
<reference evidence="3" key="1">
    <citation type="journal article" date="2023" name="Mol. Biol. Evol.">
        <title>Third-Generation Sequencing Reveals the Adaptive Role of the Epigenome in Three Deep-Sea Polychaetes.</title>
        <authorList>
            <person name="Perez M."/>
            <person name="Aroh O."/>
            <person name="Sun Y."/>
            <person name="Lan Y."/>
            <person name="Juniper S.K."/>
            <person name="Young C.R."/>
            <person name="Angers B."/>
            <person name="Qian P.Y."/>
        </authorList>
    </citation>
    <scope>NUCLEOTIDE SEQUENCE</scope>
    <source>
        <strain evidence="3">R07B-5</strain>
    </source>
</reference>
<evidence type="ECO:0000256" key="1">
    <source>
        <dbReference type="RuleBase" id="RU341113"/>
    </source>
</evidence>
<comment type="catalytic activity">
    <reaction evidence="1">
        <text>an L-aminoacyl-L-amino acid + H2O = 2 an L-alpha-amino acid</text>
        <dbReference type="Rhea" id="RHEA:48940"/>
        <dbReference type="ChEBI" id="CHEBI:15377"/>
        <dbReference type="ChEBI" id="CHEBI:59869"/>
        <dbReference type="ChEBI" id="CHEBI:77460"/>
        <dbReference type="EC" id="3.4.13.19"/>
    </reaction>
</comment>
<keyword evidence="1" id="KW-0482">Metalloprotease</keyword>
<dbReference type="PROSITE" id="PS00869">
    <property type="entry name" value="RENAL_DIPEPTIDASE_1"/>
    <property type="match status" value="1"/>
</dbReference>
<protein>
    <recommendedName>
        <fullName evidence="1">Dipeptidase</fullName>
        <ecNumber evidence="1">3.4.13.19</ecNumber>
    </recommendedName>
</protein>
<comment type="caution">
    <text evidence="3">The sequence shown here is derived from an EMBL/GenBank/DDBJ whole genome shotgun (WGS) entry which is preliminary data.</text>
</comment>
<dbReference type="GO" id="GO:0070573">
    <property type="term" value="F:metallodipeptidase activity"/>
    <property type="evidence" value="ECO:0007669"/>
    <property type="project" value="InterPro"/>
</dbReference>